<dbReference type="Proteomes" id="UP000263040">
    <property type="component" value="Chromosome"/>
</dbReference>
<feature type="transmembrane region" description="Helical" evidence="1">
    <location>
        <begin position="188"/>
        <end position="213"/>
    </location>
</feature>
<dbReference type="RefSeq" id="WP_118885970.1">
    <property type="nucleotide sequence ID" value="NZ_CP032100.1"/>
</dbReference>
<evidence type="ECO:0000256" key="1">
    <source>
        <dbReference type="SAM" id="Phobius"/>
    </source>
</evidence>
<dbReference type="KEGG" id="asui:ASUIS_0932"/>
<evidence type="ECO:0000313" key="2">
    <source>
        <dbReference type="EMBL" id="AXX89422.1"/>
    </source>
</evidence>
<evidence type="ECO:0000313" key="3">
    <source>
        <dbReference type="Proteomes" id="UP000263040"/>
    </source>
</evidence>
<keyword evidence="1" id="KW-0812">Transmembrane</keyword>
<dbReference type="Pfam" id="PF05675">
    <property type="entry name" value="DUF817"/>
    <property type="match status" value="1"/>
</dbReference>
<keyword evidence="1" id="KW-0472">Membrane</keyword>
<feature type="transmembrane region" description="Helical" evidence="1">
    <location>
        <begin position="228"/>
        <end position="245"/>
    </location>
</feature>
<feature type="transmembrane region" description="Helical" evidence="1">
    <location>
        <begin position="95"/>
        <end position="113"/>
    </location>
</feature>
<feature type="transmembrane region" description="Helical" evidence="1">
    <location>
        <begin position="12"/>
        <end position="30"/>
    </location>
</feature>
<name>A0AAD0SQ87_9BACT</name>
<protein>
    <submittedName>
        <fullName evidence="2">DUF817 domain-containing membrane protein</fullName>
    </submittedName>
</protein>
<accession>A0AAD0SQ87</accession>
<dbReference type="AlphaFoldDB" id="A0AAD0SQ87"/>
<feature type="transmembrane region" description="Helical" evidence="1">
    <location>
        <begin position="159"/>
        <end position="176"/>
    </location>
</feature>
<dbReference type="InterPro" id="IPR008535">
    <property type="entry name" value="DUF817"/>
</dbReference>
<feature type="transmembrane region" description="Helical" evidence="1">
    <location>
        <begin position="36"/>
        <end position="56"/>
    </location>
</feature>
<feature type="transmembrane region" description="Helical" evidence="1">
    <location>
        <begin position="63"/>
        <end position="80"/>
    </location>
</feature>
<gene>
    <name evidence="2" type="ORF">ASUIS_0932</name>
</gene>
<reference evidence="2 3" key="1">
    <citation type="submission" date="2018-08" db="EMBL/GenBank/DDBJ databases">
        <title>Complete genome of the Arcobacter suis type strain LMG 26152.</title>
        <authorList>
            <person name="Miller W.G."/>
            <person name="Yee E."/>
            <person name="Bono J.L."/>
        </authorList>
    </citation>
    <scope>NUCLEOTIDE SEQUENCE [LARGE SCALE GENOMIC DNA]</scope>
    <source>
        <strain evidence="2 3">CECT 7833</strain>
    </source>
</reference>
<keyword evidence="3" id="KW-1185">Reference proteome</keyword>
<sequence>MLVEFFKKQISASIFGLFLLIIIILTKYYYPFAPYLHRYDFIFIIAVIFQCLFVILKYETKNETVVIVVFHILAVIMELFKTSDNIAAWYYPEEYLLGINNVPLFTGFMYSAVGSYLARSWKIFDIKFNNYPKLEFTIVLVTLIYINFFTQHYLYDIRFFLLFASFGLFYYTRVHIKIAIKQIEVPLLAIWILIAILIWLAENIATFAGIWLYPNQMKEWEMVGLSKLSSWYLLMILSFVLISLIKLAEYSNIVDNFIRFITVSYITLIPIIIIDANVGHGNITFEFLKYIPGKDYTGHIFLFCGFTIALNYLLKCKRGNFLYGQNLLLSNGIVFCFLVIEEVSQLWISTRVFEIADIISGALGILLANQIINKFICKR</sequence>
<dbReference type="EMBL" id="CP032100">
    <property type="protein sequence ID" value="AXX89422.1"/>
    <property type="molecule type" value="Genomic_DNA"/>
</dbReference>
<feature type="transmembrane region" description="Helical" evidence="1">
    <location>
        <begin position="296"/>
        <end position="314"/>
    </location>
</feature>
<feature type="transmembrane region" description="Helical" evidence="1">
    <location>
        <begin position="352"/>
        <end position="372"/>
    </location>
</feature>
<feature type="transmembrane region" description="Helical" evidence="1">
    <location>
        <begin position="134"/>
        <end position="153"/>
    </location>
</feature>
<feature type="transmembrane region" description="Helical" evidence="1">
    <location>
        <begin position="321"/>
        <end position="340"/>
    </location>
</feature>
<feature type="transmembrane region" description="Helical" evidence="1">
    <location>
        <begin position="257"/>
        <end position="276"/>
    </location>
</feature>
<keyword evidence="1" id="KW-1133">Transmembrane helix</keyword>
<organism evidence="2 3">
    <name type="scientific">Arcobacter suis CECT 7833</name>
    <dbReference type="NCBI Taxonomy" id="663365"/>
    <lineage>
        <taxon>Bacteria</taxon>
        <taxon>Pseudomonadati</taxon>
        <taxon>Campylobacterota</taxon>
        <taxon>Epsilonproteobacteria</taxon>
        <taxon>Campylobacterales</taxon>
        <taxon>Arcobacteraceae</taxon>
        <taxon>Arcobacter</taxon>
    </lineage>
</organism>
<proteinExistence type="predicted"/>